<dbReference type="PANTHER" id="PTHR15871:SF5">
    <property type="entry name" value="PX DOMAIN-CONTAINING PROTEIN"/>
    <property type="match status" value="1"/>
</dbReference>
<feature type="region of interest" description="Disordered" evidence="1">
    <location>
        <begin position="735"/>
        <end position="757"/>
    </location>
</feature>
<feature type="compositionally biased region" description="Basic and acidic residues" evidence="1">
    <location>
        <begin position="173"/>
        <end position="188"/>
    </location>
</feature>
<feature type="region of interest" description="Disordered" evidence="1">
    <location>
        <begin position="653"/>
        <end position="672"/>
    </location>
</feature>
<protein>
    <recommendedName>
        <fullName evidence="2">PH domain-containing protein</fullName>
    </recommendedName>
</protein>
<feature type="compositionally biased region" description="Polar residues" evidence="1">
    <location>
        <begin position="252"/>
        <end position="270"/>
    </location>
</feature>
<dbReference type="InterPro" id="IPR043448">
    <property type="entry name" value="PKHO1/2"/>
</dbReference>
<feature type="region of interest" description="Disordered" evidence="1">
    <location>
        <begin position="683"/>
        <end position="717"/>
    </location>
</feature>
<dbReference type="SUPFAM" id="SSF50729">
    <property type="entry name" value="PH domain-like"/>
    <property type="match status" value="1"/>
</dbReference>
<proteinExistence type="predicted"/>
<dbReference type="Proteomes" id="UP001642540">
    <property type="component" value="Unassembled WGS sequence"/>
</dbReference>
<feature type="compositionally biased region" description="Polar residues" evidence="1">
    <location>
        <begin position="336"/>
        <end position="348"/>
    </location>
</feature>
<dbReference type="PROSITE" id="PS50003">
    <property type="entry name" value="PH_DOMAIN"/>
    <property type="match status" value="1"/>
</dbReference>
<feature type="region of interest" description="Disordered" evidence="1">
    <location>
        <begin position="313"/>
        <end position="430"/>
    </location>
</feature>
<name>A0ABP1Q3T3_9HEXA</name>
<comment type="caution">
    <text evidence="3">The sequence shown here is derived from an EMBL/GenBank/DDBJ whole genome shotgun (WGS) entry which is preliminary data.</text>
</comment>
<accession>A0ABP1Q3T3</accession>
<dbReference type="Gene3D" id="2.30.29.30">
    <property type="entry name" value="Pleckstrin-homology domain (PH domain)/Phosphotyrosine-binding domain (PTB)"/>
    <property type="match status" value="1"/>
</dbReference>
<feature type="domain" description="PH" evidence="2">
    <location>
        <begin position="39"/>
        <end position="152"/>
    </location>
</feature>
<dbReference type="EMBL" id="CAXLJM020000020">
    <property type="protein sequence ID" value="CAL8086663.1"/>
    <property type="molecule type" value="Genomic_DNA"/>
</dbReference>
<sequence length="792" mass="85730">MGSPFASKSRKNPIHGMSMALHSSFSSNELPPASSLREKATKVGHLKKLSGKGILTSGTWRERYCLLVKTKLYFYENEKSEGTEKSCGFVNLEYFDTCTEATTRMARKTTNVFVIGSTEKGFFESHSGRHYFAADTVTEMKEWVNAINSAMNHIRGKEKRTRDGSLTPAPGLTKKDSLNSKSKSKEEETGGTLPRSGDRLDHVTKSRVKGPQGRRLPRKSNLGRSSGISDSRPDTVDSLVDSDEDVRDSRGRATSLSALEASSVTHPNTKSNSSNGSGSEENKLGRADTWSNASADLADMIDSQDMDLVYKYSSSDDSDEENRIPLSKSGKGRLTRSPNLGPSSYIQNRGSGRGSYRGSTPLRNSSVTPPPCVIRKFRREQNAASNGNGTLTNNANKKNGKESEGPSSPILPPDENIKPQRTSSGSSLSTLTADTYISNNMTLMGNYSRQNSFSSLQRIGRKNQGGGGSSAGSTSNRTTSSANASPLLGNNSCLQNGYFHRPNGGGGSTSPYGTGSPSGTFDRNAGSAARAFHLERTMHTVNKELEAVSQETKQLDTAVSALKQDVGNVQENLTMIKGYVDKTKDHVTKLQSQVGSIEKQVASVVKEAQIMREQAKKFLEMAESSKATHDNMMEEAEHLINFLRQSASCISTPFHHQHSHPRPPPQFSSSCCSGTSGSHYYGTTNGGGGSPYHGAVTSLRRKSKTPDRTLDSDPEMELLDETQTQMENIIAKHRKSKALLSGSSSSGSGSSNHNHNHAHILASNRNSMIDVGELNINRSMNNNRSPKAGEKA</sequence>
<organism evidence="3 4">
    <name type="scientific">Orchesella dallaii</name>
    <dbReference type="NCBI Taxonomy" id="48710"/>
    <lineage>
        <taxon>Eukaryota</taxon>
        <taxon>Metazoa</taxon>
        <taxon>Ecdysozoa</taxon>
        <taxon>Arthropoda</taxon>
        <taxon>Hexapoda</taxon>
        <taxon>Collembola</taxon>
        <taxon>Entomobryomorpha</taxon>
        <taxon>Entomobryoidea</taxon>
        <taxon>Orchesellidae</taxon>
        <taxon>Orchesellinae</taxon>
        <taxon>Orchesella</taxon>
    </lineage>
</organism>
<dbReference type="PANTHER" id="PTHR15871">
    <property type="entry name" value="PH DOMAIN-CONTAINING PROTEIN"/>
    <property type="match status" value="1"/>
</dbReference>
<dbReference type="SMART" id="SM00233">
    <property type="entry name" value="PH"/>
    <property type="match status" value="1"/>
</dbReference>
<evidence type="ECO:0000313" key="4">
    <source>
        <dbReference type="Proteomes" id="UP001642540"/>
    </source>
</evidence>
<evidence type="ECO:0000256" key="1">
    <source>
        <dbReference type="SAM" id="MobiDB-lite"/>
    </source>
</evidence>
<dbReference type="InterPro" id="IPR001849">
    <property type="entry name" value="PH_domain"/>
</dbReference>
<gene>
    <name evidence="3" type="ORF">ODALV1_LOCUS6506</name>
</gene>
<evidence type="ECO:0000259" key="2">
    <source>
        <dbReference type="PROSITE" id="PS50003"/>
    </source>
</evidence>
<feature type="compositionally biased region" description="Low complexity" evidence="1">
    <location>
        <begin position="738"/>
        <end position="757"/>
    </location>
</feature>
<dbReference type="Gene3D" id="1.20.5.340">
    <property type="match status" value="1"/>
</dbReference>
<feature type="compositionally biased region" description="Low complexity" evidence="1">
    <location>
        <begin position="471"/>
        <end position="485"/>
    </location>
</feature>
<keyword evidence="4" id="KW-1185">Reference proteome</keyword>
<dbReference type="InterPro" id="IPR011993">
    <property type="entry name" value="PH-like_dom_sf"/>
</dbReference>
<reference evidence="3 4" key="1">
    <citation type="submission" date="2024-08" db="EMBL/GenBank/DDBJ databases">
        <authorList>
            <person name="Cucini C."/>
            <person name="Frati F."/>
        </authorList>
    </citation>
    <scope>NUCLEOTIDE SEQUENCE [LARGE SCALE GENOMIC DNA]</scope>
</reference>
<feature type="region of interest" description="Disordered" evidence="1">
    <location>
        <begin position="154"/>
        <end position="285"/>
    </location>
</feature>
<evidence type="ECO:0000313" key="3">
    <source>
        <dbReference type="EMBL" id="CAL8086663.1"/>
    </source>
</evidence>
<dbReference type="Pfam" id="PF00169">
    <property type="entry name" value="PH"/>
    <property type="match status" value="1"/>
</dbReference>
<feature type="region of interest" description="Disordered" evidence="1">
    <location>
        <begin position="458"/>
        <end position="524"/>
    </location>
</feature>
<feature type="compositionally biased region" description="Polar residues" evidence="1">
    <location>
        <begin position="382"/>
        <end position="397"/>
    </location>
</feature>
<feature type="compositionally biased region" description="Low complexity" evidence="1">
    <location>
        <begin position="509"/>
        <end position="520"/>
    </location>
</feature>